<reference evidence="9" key="2">
    <citation type="submission" date="2021-04" db="EMBL/GenBank/DDBJ databases">
        <authorList>
            <person name="Gilroy R."/>
        </authorList>
    </citation>
    <scope>NUCLEOTIDE SEQUENCE</scope>
    <source>
        <strain evidence="9">CHK186-16707</strain>
    </source>
</reference>
<dbReference type="PANTHER" id="PTHR13604:SF0">
    <property type="entry name" value="ABASIC SITE PROCESSING PROTEIN HMCES"/>
    <property type="match status" value="1"/>
</dbReference>
<evidence type="ECO:0000256" key="3">
    <source>
        <dbReference type="ARBA" id="ARBA00022763"/>
    </source>
</evidence>
<proteinExistence type="inferred from homology"/>
<feature type="non-terminal residue" evidence="9">
    <location>
        <position position="1"/>
    </location>
</feature>
<dbReference type="Gene3D" id="3.90.1680.10">
    <property type="entry name" value="SOS response associated peptidase-like"/>
    <property type="match status" value="1"/>
</dbReference>
<name>A0A9D2HDA7_9BACT</name>
<evidence type="ECO:0000256" key="7">
    <source>
        <dbReference type="ARBA" id="ARBA00023239"/>
    </source>
</evidence>
<dbReference type="EC" id="3.4.-.-" evidence="8"/>
<accession>A0A9D2HDA7</accession>
<dbReference type="GO" id="GO:0003697">
    <property type="term" value="F:single-stranded DNA binding"/>
    <property type="evidence" value="ECO:0007669"/>
    <property type="project" value="InterPro"/>
</dbReference>
<dbReference type="GO" id="GO:0016829">
    <property type="term" value="F:lyase activity"/>
    <property type="evidence" value="ECO:0007669"/>
    <property type="project" value="UniProtKB-KW"/>
</dbReference>
<keyword evidence="3" id="KW-0227">DNA damage</keyword>
<dbReference type="InterPro" id="IPR003738">
    <property type="entry name" value="SRAP"/>
</dbReference>
<evidence type="ECO:0000313" key="9">
    <source>
        <dbReference type="EMBL" id="HJA08322.1"/>
    </source>
</evidence>
<dbReference type="SUPFAM" id="SSF143081">
    <property type="entry name" value="BB1717-like"/>
    <property type="match status" value="1"/>
</dbReference>
<dbReference type="PANTHER" id="PTHR13604">
    <property type="entry name" value="DC12-RELATED"/>
    <property type="match status" value="1"/>
</dbReference>
<dbReference type="AlphaFoldDB" id="A0A9D2HDA7"/>
<evidence type="ECO:0000256" key="2">
    <source>
        <dbReference type="ARBA" id="ARBA00022670"/>
    </source>
</evidence>
<evidence type="ECO:0000256" key="6">
    <source>
        <dbReference type="ARBA" id="ARBA00023125"/>
    </source>
</evidence>
<dbReference type="InterPro" id="IPR036590">
    <property type="entry name" value="SRAP-like"/>
</dbReference>
<dbReference type="GO" id="GO:0008233">
    <property type="term" value="F:peptidase activity"/>
    <property type="evidence" value="ECO:0007669"/>
    <property type="project" value="UniProtKB-KW"/>
</dbReference>
<evidence type="ECO:0000256" key="5">
    <source>
        <dbReference type="ARBA" id="ARBA00023124"/>
    </source>
</evidence>
<keyword evidence="6" id="KW-0238">DNA-binding</keyword>
<evidence type="ECO:0000256" key="1">
    <source>
        <dbReference type="ARBA" id="ARBA00008136"/>
    </source>
</evidence>
<dbReference type="GO" id="GO:0106300">
    <property type="term" value="P:protein-DNA covalent cross-linking repair"/>
    <property type="evidence" value="ECO:0007669"/>
    <property type="project" value="InterPro"/>
</dbReference>
<keyword evidence="7" id="KW-0456">Lyase</keyword>
<evidence type="ECO:0000256" key="8">
    <source>
        <dbReference type="RuleBase" id="RU364100"/>
    </source>
</evidence>
<dbReference type="EMBL" id="DXAN01000009">
    <property type="protein sequence ID" value="HJA08322.1"/>
    <property type="molecule type" value="Genomic_DNA"/>
</dbReference>
<sequence length="181" mass="20582">EEIARIQNNPPVKTGEIFPTNIVPVLRRQDGRLQARAMTWGFPRRDGKGVVFNARVETAPVKPLFRKALRENPVVVPATGFYEWKAIPGRRKKDKYLFRLPGADLVYQAGFAKSLDEGAWKADGVSECFVILTTDANPYMMDYHARMPILLLPEDREAWLNGEKASRFLERAPLELEAELV</sequence>
<dbReference type="Pfam" id="PF02586">
    <property type="entry name" value="SRAP"/>
    <property type="match status" value="1"/>
</dbReference>
<keyword evidence="4 8" id="KW-0378">Hydrolase</keyword>
<dbReference type="Proteomes" id="UP000824225">
    <property type="component" value="Unassembled WGS sequence"/>
</dbReference>
<dbReference type="GO" id="GO:0006508">
    <property type="term" value="P:proteolysis"/>
    <property type="evidence" value="ECO:0007669"/>
    <property type="project" value="UniProtKB-KW"/>
</dbReference>
<protein>
    <recommendedName>
        <fullName evidence="8">Abasic site processing protein</fullName>
        <ecNumber evidence="8">3.4.-.-</ecNumber>
    </recommendedName>
</protein>
<keyword evidence="2 8" id="KW-0645">Protease</keyword>
<reference evidence="9" key="1">
    <citation type="journal article" date="2021" name="PeerJ">
        <title>Extensive microbial diversity within the chicken gut microbiome revealed by metagenomics and culture.</title>
        <authorList>
            <person name="Gilroy R."/>
            <person name="Ravi A."/>
            <person name="Getino M."/>
            <person name="Pursley I."/>
            <person name="Horton D.L."/>
            <person name="Alikhan N.F."/>
            <person name="Baker D."/>
            <person name="Gharbi K."/>
            <person name="Hall N."/>
            <person name="Watson M."/>
            <person name="Adriaenssens E.M."/>
            <person name="Foster-Nyarko E."/>
            <person name="Jarju S."/>
            <person name="Secka A."/>
            <person name="Antonio M."/>
            <person name="Oren A."/>
            <person name="Chaudhuri R.R."/>
            <person name="La Ragione R."/>
            <person name="Hildebrand F."/>
            <person name="Pallen M.J."/>
        </authorList>
    </citation>
    <scope>NUCLEOTIDE SEQUENCE</scope>
    <source>
        <strain evidence="9">CHK186-16707</strain>
    </source>
</reference>
<gene>
    <name evidence="9" type="ORF">H9962_03920</name>
</gene>
<evidence type="ECO:0000256" key="4">
    <source>
        <dbReference type="ARBA" id="ARBA00022801"/>
    </source>
</evidence>
<comment type="caution">
    <text evidence="9">The sequence shown here is derived from an EMBL/GenBank/DDBJ whole genome shotgun (WGS) entry which is preliminary data.</text>
</comment>
<evidence type="ECO:0000313" key="10">
    <source>
        <dbReference type="Proteomes" id="UP000824225"/>
    </source>
</evidence>
<organism evidence="9 10">
    <name type="scientific">Candidatus Mailhella merdigallinarum</name>
    <dbReference type="NCBI Taxonomy" id="2838658"/>
    <lineage>
        <taxon>Bacteria</taxon>
        <taxon>Pseudomonadati</taxon>
        <taxon>Thermodesulfobacteriota</taxon>
        <taxon>Desulfovibrionia</taxon>
        <taxon>Desulfovibrionales</taxon>
        <taxon>Desulfovibrionaceae</taxon>
        <taxon>Mailhella</taxon>
    </lineage>
</organism>
<comment type="similarity">
    <text evidence="1 8">Belongs to the SOS response-associated peptidase family.</text>
</comment>
<keyword evidence="5" id="KW-0190">Covalent protein-DNA linkage</keyword>